<dbReference type="EMBL" id="KV453841">
    <property type="protein sequence ID" value="ODV92240.1"/>
    <property type="molecule type" value="Genomic_DNA"/>
</dbReference>
<evidence type="ECO:0000313" key="2">
    <source>
        <dbReference type="EMBL" id="ODV92240.1"/>
    </source>
</evidence>
<organism evidence="2 3">
    <name type="scientific">Tortispora caseinolytica NRRL Y-17796</name>
    <dbReference type="NCBI Taxonomy" id="767744"/>
    <lineage>
        <taxon>Eukaryota</taxon>
        <taxon>Fungi</taxon>
        <taxon>Dikarya</taxon>
        <taxon>Ascomycota</taxon>
        <taxon>Saccharomycotina</taxon>
        <taxon>Trigonopsidomycetes</taxon>
        <taxon>Trigonopsidales</taxon>
        <taxon>Trigonopsidaceae</taxon>
        <taxon>Tortispora</taxon>
    </lineage>
</organism>
<feature type="compositionally biased region" description="Basic and acidic residues" evidence="1">
    <location>
        <begin position="329"/>
        <end position="346"/>
    </location>
</feature>
<accession>A0A1E4TKF2</accession>
<feature type="compositionally biased region" description="Polar residues" evidence="1">
    <location>
        <begin position="736"/>
        <end position="747"/>
    </location>
</feature>
<feature type="region of interest" description="Disordered" evidence="1">
    <location>
        <begin position="320"/>
        <end position="359"/>
    </location>
</feature>
<feature type="region of interest" description="Disordered" evidence="1">
    <location>
        <begin position="1"/>
        <end position="72"/>
    </location>
</feature>
<keyword evidence="3" id="KW-1185">Reference proteome</keyword>
<feature type="region of interest" description="Disordered" evidence="1">
    <location>
        <begin position="160"/>
        <end position="179"/>
    </location>
</feature>
<proteinExistence type="predicted"/>
<feature type="region of interest" description="Disordered" evidence="1">
    <location>
        <begin position="732"/>
        <end position="791"/>
    </location>
</feature>
<dbReference type="AlphaFoldDB" id="A0A1E4TKF2"/>
<feature type="compositionally biased region" description="Acidic residues" evidence="1">
    <location>
        <begin position="160"/>
        <end position="177"/>
    </location>
</feature>
<sequence length="791" mass="87234">MPSPPPISSSANAPPSSCLPNLQNPPDPYIPVKSDDHQDPNDIRTASTIDDRDSRHQHPVSSIQHRQTLNLNDKTLTLNSSSNITPDSRTLASPAIQIQETPNSSSAAPATHVPMATQTFSESSLAVNSTSNAANGLNRSPIVPSPSHIEADAYVEADADADADPDEDAEAELETESEVSSFAIKRKGRRRNKLEDPISKQIDEILARFVQVFDSHSAGDKEMLFSIGQDSIVPIRLSSSFCAESDKNYVSSMQEIRKRAVRNQNQLDLEIGKINRTSSASRLAIWQFYSKSISDLRYHKIVSLQSEIEQVKKEYKKFQQDVEDSSAIPKDEKQIVSDSTSQRKEPVLGSPSISSPASIPENYDGFDYHPISIYGTGEPDTPSPPPIPVKPLAYVQQHVPVAEQGMYYHEQQNSMYPLKRTYSEAGLNGTDEMTYNLQPPAVQATHAVHNALQSQELGVSQQIPKPPQFYQQDQDQKPRSPTQVQSQVHPQYQPLQQMPGHHQPQMLPMHAGMHSGASIGSSYNAAYSSQPQYDMRWYSGAPPPTTRFAPLFPEGSHRFNLPPPPLQNYRSHMAYDDNNLMPRAPMNPSSTNSQQPGVQYPYLPPMGLPLGAPAPMSIPSHDPYQSEMNVNRVVSFVDPMTGRMLPPTPGYTSYSFEVPSNAESSRGQWYAQQGPGYFVERTKQGNSGGDQRAIFEDKMAVMPGQQPMPQLPPGYSGGLPERQQISLPHMGEVAAGSSNPGQNSVSYGQPKEPEARPYYTGGHAPSMDTGNSGEHPQHKPSNDQYHVGRYY</sequence>
<feature type="region of interest" description="Disordered" evidence="1">
    <location>
        <begin position="494"/>
        <end position="513"/>
    </location>
</feature>
<reference evidence="3" key="1">
    <citation type="submission" date="2016-02" db="EMBL/GenBank/DDBJ databases">
        <title>Comparative genomics of biotechnologically important yeasts.</title>
        <authorList>
            <consortium name="DOE Joint Genome Institute"/>
            <person name="Riley R."/>
            <person name="Haridas S."/>
            <person name="Wolfe K.H."/>
            <person name="Lopes M.R."/>
            <person name="Hittinger C.T."/>
            <person name="Goker M."/>
            <person name="Salamov A."/>
            <person name="Wisecaver J."/>
            <person name="Long T.M."/>
            <person name="Aerts A.L."/>
            <person name="Barry K."/>
            <person name="Choi C."/>
            <person name="Clum A."/>
            <person name="Coughlan A.Y."/>
            <person name="Deshpande S."/>
            <person name="Douglass A.P."/>
            <person name="Hanson S.J."/>
            <person name="Klenk H.-P."/>
            <person name="Labutti K."/>
            <person name="Lapidus A."/>
            <person name="Lindquist E."/>
            <person name="Lipzen A."/>
            <person name="Meier-Kolthoff J.P."/>
            <person name="Ohm R.A."/>
            <person name="Otillar R.P."/>
            <person name="Pangilinan J."/>
            <person name="Peng Y."/>
            <person name="Rokas A."/>
            <person name="Rosa C.A."/>
            <person name="Scheuner C."/>
            <person name="Sibirny A.A."/>
            <person name="Slot J.C."/>
            <person name="Stielow J.B."/>
            <person name="Sun H."/>
            <person name="Kurtzman C.P."/>
            <person name="Blackwell M."/>
            <person name="Jeffries T.W."/>
            <person name="Grigoriev I.V."/>
        </authorList>
    </citation>
    <scope>NUCLEOTIDE SEQUENCE [LARGE SCALE GENOMIC DNA]</scope>
    <source>
        <strain evidence="3">NRRL Y-17796</strain>
    </source>
</reference>
<evidence type="ECO:0000256" key="1">
    <source>
        <dbReference type="SAM" id="MobiDB-lite"/>
    </source>
</evidence>
<name>A0A1E4TKF2_9ASCO</name>
<feature type="compositionally biased region" description="Low complexity" evidence="1">
    <location>
        <begin position="350"/>
        <end position="359"/>
    </location>
</feature>
<gene>
    <name evidence="2" type="ORF">CANCADRAFT_84203</name>
</gene>
<feature type="region of interest" description="Disordered" evidence="1">
    <location>
        <begin position="465"/>
        <end position="489"/>
    </location>
</feature>
<evidence type="ECO:0000313" key="3">
    <source>
        <dbReference type="Proteomes" id="UP000095023"/>
    </source>
</evidence>
<feature type="compositionally biased region" description="Basic and acidic residues" evidence="1">
    <location>
        <begin position="33"/>
        <end position="42"/>
    </location>
</feature>
<feature type="region of interest" description="Disordered" evidence="1">
    <location>
        <begin position="703"/>
        <end position="722"/>
    </location>
</feature>
<dbReference type="Proteomes" id="UP000095023">
    <property type="component" value="Unassembled WGS sequence"/>
</dbReference>
<protein>
    <submittedName>
        <fullName evidence="2">Uncharacterized protein</fullName>
    </submittedName>
</protein>